<keyword evidence="2" id="KW-0472">Membrane</keyword>
<keyword evidence="5" id="KW-0645">Protease</keyword>
<evidence type="ECO:0000259" key="4">
    <source>
        <dbReference type="PROSITE" id="PS50240"/>
    </source>
</evidence>
<dbReference type="SMART" id="SM00020">
    <property type="entry name" value="Tryp_SPc"/>
    <property type="match status" value="1"/>
</dbReference>
<dbReference type="PROSITE" id="PS50240">
    <property type="entry name" value="TRYPSIN_DOM"/>
    <property type="match status" value="1"/>
</dbReference>
<dbReference type="PANTHER" id="PTHR24253:SF153">
    <property type="entry name" value="SERINE PROTEASE HEPSIN"/>
    <property type="match status" value="1"/>
</dbReference>
<keyword evidence="1" id="KW-1015">Disulfide bond</keyword>
<keyword evidence="2" id="KW-1133">Transmembrane helix</keyword>
<feature type="domain" description="Peptidase S1" evidence="4">
    <location>
        <begin position="85"/>
        <end position="348"/>
    </location>
</feature>
<feature type="signal peptide" evidence="3">
    <location>
        <begin position="1"/>
        <end position="20"/>
    </location>
</feature>
<dbReference type="InterPro" id="IPR001254">
    <property type="entry name" value="Trypsin_dom"/>
</dbReference>
<evidence type="ECO:0000256" key="3">
    <source>
        <dbReference type="SAM" id="SignalP"/>
    </source>
</evidence>
<feature type="transmembrane region" description="Helical" evidence="2">
    <location>
        <begin position="26"/>
        <end position="49"/>
    </location>
</feature>
<accession>F1LB91</accession>
<dbReference type="InterPro" id="IPR001314">
    <property type="entry name" value="Peptidase_S1A"/>
</dbReference>
<dbReference type="AlphaFoldDB" id="F1LB91"/>
<dbReference type="PRINTS" id="PR00722">
    <property type="entry name" value="CHYMOTRYPSIN"/>
</dbReference>
<protein>
    <submittedName>
        <fullName evidence="5">Serine protease 55</fullName>
    </submittedName>
</protein>
<dbReference type="GO" id="GO:0004252">
    <property type="term" value="F:serine-type endopeptidase activity"/>
    <property type="evidence" value="ECO:0007669"/>
    <property type="project" value="InterPro"/>
</dbReference>
<reference evidence="5" key="1">
    <citation type="journal article" date="2011" name="Genome Res.">
        <title>Deep small RNA sequencing from the nematode Ascaris reveals conservation, functional diversification, and novel developmental profiles.</title>
        <authorList>
            <person name="Wang J."/>
            <person name="Czech B."/>
            <person name="Crunk A."/>
            <person name="Wallace A."/>
            <person name="Mitreva M."/>
            <person name="Hannon G.J."/>
            <person name="Davis R.E."/>
        </authorList>
    </citation>
    <scope>NUCLEOTIDE SEQUENCE</scope>
</reference>
<proteinExistence type="evidence at transcript level"/>
<keyword evidence="2" id="KW-0812">Transmembrane</keyword>
<feature type="chain" id="PRO_5003268481" evidence="3">
    <location>
        <begin position="21"/>
        <end position="356"/>
    </location>
</feature>
<dbReference type="InterPro" id="IPR018114">
    <property type="entry name" value="TRYPSIN_HIS"/>
</dbReference>
<dbReference type="PANTHER" id="PTHR24253">
    <property type="entry name" value="TRANSMEMBRANE PROTEASE SERINE"/>
    <property type="match status" value="1"/>
</dbReference>
<keyword evidence="3" id="KW-0732">Signal</keyword>
<dbReference type="EMBL" id="JI176183">
    <property type="protein sequence ID" value="ADY47395.1"/>
    <property type="molecule type" value="mRNA"/>
</dbReference>
<evidence type="ECO:0000256" key="2">
    <source>
        <dbReference type="SAM" id="Phobius"/>
    </source>
</evidence>
<dbReference type="InterPro" id="IPR043504">
    <property type="entry name" value="Peptidase_S1_PA_chymotrypsin"/>
</dbReference>
<evidence type="ECO:0000313" key="5">
    <source>
        <dbReference type="EMBL" id="ADY47395.1"/>
    </source>
</evidence>
<organism evidence="5">
    <name type="scientific">Ascaris suum</name>
    <name type="common">Pig roundworm</name>
    <name type="synonym">Ascaris lumbricoides</name>
    <dbReference type="NCBI Taxonomy" id="6253"/>
    <lineage>
        <taxon>Eukaryota</taxon>
        <taxon>Metazoa</taxon>
        <taxon>Ecdysozoa</taxon>
        <taxon>Nematoda</taxon>
        <taxon>Chromadorea</taxon>
        <taxon>Rhabditida</taxon>
        <taxon>Spirurina</taxon>
        <taxon>Ascaridomorpha</taxon>
        <taxon>Ascaridoidea</taxon>
        <taxon>Ascarididae</taxon>
        <taxon>Ascaris</taxon>
    </lineage>
</organism>
<name>F1LB91_ASCSU</name>
<dbReference type="PROSITE" id="PS00134">
    <property type="entry name" value="TRYPSIN_HIS"/>
    <property type="match status" value="1"/>
</dbReference>
<evidence type="ECO:0000256" key="1">
    <source>
        <dbReference type="ARBA" id="ARBA00023157"/>
    </source>
</evidence>
<keyword evidence="5" id="KW-0378">Hydrolase</keyword>
<sequence>MIWWWLMVWWWFVSVHYVQQNASPRFVISTIVLMIGKLIPLFSLIRVYLALASSYYDPEVCGKPLKLDNRFNKIVTTNEGPTFRVMGGKDVPWGIMPWAVAIYDDEDFVCGGVLISKRHIVTAAHCFTKAENLCTGNCSTEWMIEEKEIIKTFAIGYGSNCITLSNETACLNSPPMKYTTINRVEIGTFFEHGCVDSDIALLEMKDEIDDSANYACLPHRLMPETYRLLVTFGWGSNPAIGMKRMNVLQMFAFPRLMPLQRCRKLWGNIPKDAICTRERPTRNVCAGDSGGGLLVKNTEKRWILLGVVSFGTSCKSLLFRTSPPRAQIYTSLQYHNADIDRFIGDTLPHIQFDDRF</sequence>
<dbReference type="InterPro" id="IPR009003">
    <property type="entry name" value="Peptidase_S1_PA"/>
</dbReference>
<dbReference type="Pfam" id="PF00089">
    <property type="entry name" value="Trypsin"/>
    <property type="match status" value="1"/>
</dbReference>
<dbReference type="Gene3D" id="2.40.10.10">
    <property type="entry name" value="Trypsin-like serine proteases"/>
    <property type="match status" value="1"/>
</dbReference>
<dbReference type="SUPFAM" id="SSF50494">
    <property type="entry name" value="Trypsin-like serine proteases"/>
    <property type="match status" value="1"/>
</dbReference>
<dbReference type="GO" id="GO:0006508">
    <property type="term" value="P:proteolysis"/>
    <property type="evidence" value="ECO:0007669"/>
    <property type="project" value="UniProtKB-KW"/>
</dbReference>